<name>A0A0E9RJG5_ANGAN</name>
<evidence type="ECO:0000313" key="2">
    <source>
        <dbReference type="EMBL" id="JAH28610.1"/>
    </source>
</evidence>
<reference evidence="2" key="2">
    <citation type="journal article" date="2015" name="Fish Shellfish Immunol.">
        <title>Early steps in the European eel (Anguilla anguilla)-Vibrio vulnificus interaction in the gills: Role of the RtxA13 toxin.</title>
        <authorList>
            <person name="Callol A."/>
            <person name="Pajuelo D."/>
            <person name="Ebbesson L."/>
            <person name="Teles M."/>
            <person name="MacKenzie S."/>
            <person name="Amaro C."/>
        </authorList>
    </citation>
    <scope>NUCLEOTIDE SEQUENCE</scope>
</reference>
<reference evidence="2" key="1">
    <citation type="submission" date="2014-11" db="EMBL/GenBank/DDBJ databases">
        <authorList>
            <person name="Amaro Gonzalez C."/>
        </authorList>
    </citation>
    <scope>NUCLEOTIDE SEQUENCE</scope>
</reference>
<sequence length="21" mass="2449">MRQRGQTHGRERKGGCSFLFP</sequence>
<feature type="region of interest" description="Disordered" evidence="1">
    <location>
        <begin position="1"/>
        <end position="21"/>
    </location>
</feature>
<proteinExistence type="predicted"/>
<protein>
    <submittedName>
        <fullName evidence="2">Uncharacterized protein</fullName>
    </submittedName>
</protein>
<evidence type="ECO:0000256" key="1">
    <source>
        <dbReference type="SAM" id="MobiDB-lite"/>
    </source>
</evidence>
<dbReference type="AlphaFoldDB" id="A0A0E9RJG5"/>
<accession>A0A0E9RJG5</accession>
<dbReference type="EMBL" id="GBXM01079967">
    <property type="protein sequence ID" value="JAH28610.1"/>
    <property type="molecule type" value="Transcribed_RNA"/>
</dbReference>
<organism evidence="2">
    <name type="scientific">Anguilla anguilla</name>
    <name type="common">European freshwater eel</name>
    <name type="synonym">Muraena anguilla</name>
    <dbReference type="NCBI Taxonomy" id="7936"/>
    <lineage>
        <taxon>Eukaryota</taxon>
        <taxon>Metazoa</taxon>
        <taxon>Chordata</taxon>
        <taxon>Craniata</taxon>
        <taxon>Vertebrata</taxon>
        <taxon>Euteleostomi</taxon>
        <taxon>Actinopterygii</taxon>
        <taxon>Neopterygii</taxon>
        <taxon>Teleostei</taxon>
        <taxon>Anguilliformes</taxon>
        <taxon>Anguillidae</taxon>
        <taxon>Anguilla</taxon>
    </lineage>
</organism>